<dbReference type="VEuPathDB" id="VectorBase:RPRC011892"/>
<evidence type="ECO:0000313" key="2">
    <source>
        <dbReference type="Proteomes" id="UP000015103"/>
    </source>
</evidence>
<evidence type="ECO:0000313" key="1">
    <source>
        <dbReference type="EnsemblMetazoa" id="RPRC011892-PA"/>
    </source>
</evidence>
<dbReference type="InterPro" id="IPR000618">
    <property type="entry name" value="Insect_cuticle"/>
</dbReference>
<dbReference type="HOGENOM" id="CLU_1973230_0_0_1"/>
<sequence>MTTMQCHLIMLILMTVLSLCTSVRMTVQAPPAPPTMVQFPPAVDTTGQARILEQLYERSNKGDYKFHYTSSDKQSRIETGRPDKDGAMIVRGQYSFCNNGYSYVVIYRADKNGYYALTKEYSDHDCE</sequence>
<dbReference type="Pfam" id="PF00379">
    <property type="entry name" value="Chitin_bind_4"/>
    <property type="match status" value="1"/>
</dbReference>
<dbReference type="InParanoid" id="T1I6H1"/>
<name>T1I6H1_RHOPR</name>
<dbReference type="AlphaFoldDB" id="T1I6H1"/>
<dbReference type="EnsemblMetazoa" id="RPRC011892-RA">
    <property type="protein sequence ID" value="RPRC011892-PA"/>
    <property type="gene ID" value="RPRC011892"/>
</dbReference>
<reference evidence="1" key="1">
    <citation type="submission" date="2015-05" db="UniProtKB">
        <authorList>
            <consortium name="EnsemblMetazoa"/>
        </authorList>
    </citation>
    <scope>IDENTIFICATION</scope>
</reference>
<proteinExistence type="predicted"/>
<dbReference type="GO" id="GO:0042302">
    <property type="term" value="F:structural constituent of cuticle"/>
    <property type="evidence" value="ECO:0007669"/>
    <property type="project" value="UniProtKB-UniRule"/>
</dbReference>
<dbReference type="EMBL" id="ACPB03021478">
    <property type="status" value="NOT_ANNOTATED_CDS"/>
    <property type="molecule type" value="Genomic_DNA"/>
</dbReference>
<dbReference type="PROSITE" id="PS51155">
    <property type="entry name" value="CHIT_BIND_RR_2"/>
    <property type="match status" value="1"/>
</dbReference>
<keyword evidence="2" id="KW-1185">Reference proteome</keyword>
<organism evidence="1 2">
    <name type="scientific">Rhodnius prolixus</name>
    <name type="common">Triatomid bug</name>
    <dbReference type="NCBI Taxonomy" id="13249"/>
    <lineage>
        <taxon>Eukaryota</taxon>
        <taxon>Metazoa</taxon>
        <taxon>Ecdysozoa</taxon>
        <taxon>Arthropoda</taxon>
        <taxon>Hexapoda</taxon>
        <taxon>Insecta</taxon>
        <taxon>Pterygota</taxon>
        <taxon>Neoptera</taxon>
        <taxon>Paraneoptera</taxon>
        <taxon>Hemiptera</taxon>
        <taxon>Heteroptera</taxon>
        <taxon>Panheteroptera</taxon>
        <taxon>Cimicomorpha</taxon>
        <taxon>Reduviidae</taxon>
        <taxon>Triatominae</taxon>
        <taxon>Rhodnius</taxon>
    </lineage>
</organism>
<protein>
    <submittedName>
        <fullName evidence="1">Uncharacterized protein</fullName>
    </submittedName>
</protein>
<accession>T1I6H1</accession>
<dbReference type="Proteomes" id="UP000015103">
    <property type="component" value="Unassembled WGS sequence"/>
</dbReference>